<dbReference type="Proteomes" id="UP000187203">
    <property type="component" value="Unassembled WGS sequence"/>
</dbReference>
<evidence type="ECO:0000313" key="1">
    <source>
        <dbReference type="EMBL" id="OMO92398.1"/>
    </source>
</evidence>
<protein>
    <submittedName>
        <fullName evidence="1">Uncharacterized protein</fullName>
    </submittedName>
</protein>
<dbReference type="AlphaFoldDB" id="A0A1R3JC39"/>
<reference evidence="2" key="1">
    <citation type="submission" date="2013-09" db="EMBL/GenBank/DDBJ databases">
        <title>Corchorus olitorius genome sequencing.</title>
        <authorList>
            <person name="Alam M."/>
            <person name="Haque M.S."/>
            <person name="Islam M.S."/>
            <person name="Emdad E.M."/>
            <person name="Islam M.M."/>
            <person name="Ahmed B."/>
            <person name="Halim A."/>
            <person name="Hossen Q.M.M."/>
            <person name="Hossain M.Z."/>
            <person name="Ahmed R."/>
            <person name="Khan M.M."/>
            <person name="Islam R."/>
            <person name="Rashid M.M."/>
            <person name="Khan S.A."/>
            <person name="Rahman M.S."/>
            <person name="Alam M."/>
            <person name="Yahiya A.S."/>
            <person name="Khan M.S."/>
            <person name="Azam M.S."/>
            <person name="Haque T."/>
            <person name="Lashkar M.Z.H."/>
            <person name="Akhand A.I."/>
            <person name="Morshed G."/>
            <person name="Roy S."/>
            <person name="Uddin K.S."/>
            <person name="Rabeya T."/>
            <person name="Hossain A.S."/>
            <person name="Chowdhury A."/>
            <person name="Snigdha A.R."/>
            <person name="Mortoza M.S."/>
            <person name="Matin S.A."/>
            <person name="Hoque S.M.E."/>
            <person name="Islam M.K."/>
            <person name="Roy D.K."/>
            <person name="Haider R."/>
            <person name="Moosa M.M."/>
            <person name="Elias S.M."/>
            <person name="Hasan A.M."/>
            <person name="Jahan S."/>
            <person name="Shafiuddin M."/>
            <person name="Mahmood N."/>
            <person name="Shommy N.S."/>
        </authorList>
    </citation>
    <scope>NUCLEOTIDE SEQUENCE [LARGE SCALE GENOMIC DNA]</scope>
    <source>
        <strain evidence="2">cv. O-4</strain>
    </source>
</reference>
<gene>
    <name evidence="1" type="ORF">COLO4_17618</name>
</gene>
<comment type="caution">
    <text evidence="1">The sequence shown here is derived from an EMBL/GenBank/DDBJ whole genome shotgun (WGS) entry which is preliminary data.</text>
</comment>
<name>A0A1R3JC39_9ROSI</name>
<sequence length="39" mass="4179">MGHGRWGSTSNGNAHKAKDFGSVTLKWVWVESGPPSDPP</sequence>
<evidence type="ECO:0000313" key="2">
    <source>
        <dbReference type="Proteomes" id="UP000187203"/>
    </source>
</evidence>
<organism evidence="1 2">
    <name type="scientific">Corchorus olitorius</name>
    <dbReference type="NCBI Taxonomy" id="93759"/>
    <lineage>
        <taxon>Eukaryota</taxon>
        <taxon>Viridiplantae</taxon>
        <taxon>Streptophyta</taxon>
        <taxon>Embryophyta</taxon>
        <taxon>Tracheophyta</taxon>
        <taxon>Spermatophyta</taxon>
        <taxon>Magnoliopsida</taxon>
        <taxon>eudicotyledons</taxon>
        <taxon>Gunneridae</taxon>
        <taxon>Pentapetalae</taxon>
        <taxon>rosids</taxon>
        <taxon>malvids</taxon>
        <taxon>Malvales</taxon>
        <taxon>Malvaceae</taxon>
        <taxon>Grewioideae</taxon>
        <taxon>Apeibeae</taxon>
        <taxon>Corchorus</taxon>
    </lineage>
</organism>
<proteinExistence type="predicted"/>
<dbReference type="EMBL" id="AWUE01016366">
    <property type="protein sequence ID" value="OMO92398.1"/>
    <property type="molecule type" value="Genomic_DNA"/>
</dbReference>
<keyword evidence="2" id="KW-1185">Reference proteome</keyword>
<accession>A0A1R3JC39</accession>